<organism evidence="3">
    <name type="scientific">Magallana gigas</name>
    <name type="common">Pacific oyster</name>
    <name type="synonym">Crassostrea gigas</name>
    <dbReference type="NCBI Taxonomy" id="29159"/>
    <lineage>
        <taxon>Eukaryota</taxon>
        <taxon>Metazoa</taxon>
        <taxon>Spiralia</taxon>
        <taxon>Lophotrochozoa</taxon>
        <taxon>Mollusca</taxon>
        <taxon>Bivalvia</taxon>
        <taxon>Autobranchia</taxon>
        <taxon>Pteriomorphia</taxon>
        <taxon>Ostreida</taxon>
        <taxon>Ostreoidea</taxon>
        <taxon>Ostreidae</taxon>
        <taxon>Magallana</taxon>
    </lineage>
</organism>
<feature type="compositionally biased region" description="Polar residues" evidence="1">
    <location>
        <begin position="123"/>
        <end position="135"/>
    </location>
</feature>
<reference evidence="3" key="1">
    <citation type="journal article" date="2012" name="Nature">
        <title>The oyster genome reveals stress adaptation and complexity of shell formation.</title>
        <authorList>
            <person name="Zhang G."/>
            <person name="Fang X."/>
            <person name="Guo X."/>
            <person name="Li L."/>
            <person name="Luo R."/>
            <person name="Xu F."/>
            <person name="Yang P."/>
            <person name="Zhang L."/>
            <person name="Wang X."/>
            <person name="Qi H."/>
            <person name="Xiong Z."/>
            <person name="Que H."/>
            <person name="Xie Y."/>
            <person name="Holland P.W."/>
            <person name="Paps J."/>
            <person name="Zhu Y."/>
            <person name="Wu F."/>
            <person name="Chen Y."/>
            <person name="Wang J."/>
            <person name="Peng C."/>
            <person name="Meng J."/>
            <person name="Yang L."/>
            <person name="Liu J."/>
            <person name="Wen B."/>
            <person name="Zhang N."/>
            <person name="Huang Z."/>
            <person name="Zhu Q."/>
            <person name="Feng Y."/>
            <person name="Mount A."/>
            <person name="Hedgecock D."/>
            <person name="Xu Z."/>
            <person name="Liu Y."/>
            <person name="Domazet-Loso T."/>
            <person name="Du Y."/>
            <person name="Sun X."/>
            <person name="Zhang S."/>
            <person name="Liu B."/>
            <person name="Cheng P."/>
            <person name="Jiang X."/>
            <person name="Li J."/>
            <person name="Fan D."/>
            <person name="Wang W."/>
            <person name="Fu W."/>
            <person name="Wang T."/>
            <person name="Wang B."/>
            <person name="Zhang J."/>
            <person name="Peng Z."/>
            <person name="Li Y."/>
            <person name="Li N."/>
            <person name="Wang J."/>
            <person name="Chen M."/>
            <person name="He Y."/>
            <person name="Tan F."/>
            <person name="Song X."/>
            <person name="Zheng Q."/>
            <person name="Huang R."/>
            <person name="Yang H."/>
            <person name="Du X."/>
            <person name="Chen L."/>
            <person name="Yang M."/>
            <person name="Gaffney P.M."/>
            <person name="Wang S."/>
            <person name="Luo L."/>
            <person name="She Z."/>
            <person name="Ming Y."/>
            <person name="Huang W."/>
            <person name="Zhang S."/>
            <person name="Huang B."/>
            <person name="Zhang Y."/>
            <person name="Qu T."/>
            <person name="Ni P."/>
            <person name="Miao G."/>
            <person name="Wang J."/>
            <person name="Wang Q."/>
            <person name="Steinberg C.E."/>
            <person name="Wang H."/>
            <person name="Li N."/>
            <person name="Qian L."/>
            <person name="Zhang G."/>
            <person name="Li Y."/>
            <person name="Yang H."/>
            <person name="Liu X."/>
            <person name="Wang J."/>
            <person name="Yin Y."/>
            <person name="Wang J."/>
        </authorList>
    </citation>
    <scope>NUCLEOTIDE SEQUENCE [LARGE SCALE GENOMIC DNA]</scope>
    <source>
        <strain evidence="3">05x7-T-G4-1.051#20</strain>
    </source>
</reference>
<evidence type="ECO:0000313" key="3">
    <source>
        <dbReference type="EMBL" id="EKC17347.1"/>
    </source>
</evidence>
<dbReference type="InParanoid" id="K1P0R7"/>
<dbReference type="AlphaFoldDB" id="K1P0R7"/>
<proteinExistence type="predicted"/>
<accession>K1P0R7</accession>
<sequence length="146" mass="16752">MRILFFTFLICSFATNFGNACDENDCQDDYDEIDDVIARGGPRFACRPLKEYVDCLKDHLEDCPTQHRTAIQNVRSKWTQFISTCALTLPFQDDDSSERLRDEQTRNDEVRSQLNGMVSLSQSNINQYVGTQRTAGDQGWGNPSRR</sequence>
<evidence type="ECO:0000256" key="2">
    <source>
        <dbReference type="SAM" id="SignalP"/>
    </source>
</evidence>
<evidence type="ECO:0000256" key="1">
    <source>
        <dbReference type="SAM" id="MobiDB-lite"/>
    </source>
</evidence>
<protein>
    <submittedName>
        <fullName evidence="3">Uncharacterized protein</fullName>
    </submittedName>
</protein>
<feature type="region of interest" description="Disordered" evidence="1">
    <location>
        <begin position="123"/>
        <end position="146"/>
    </location>
</feature>
<keyword evidence="2" id="KW-0732">Signal</keyword>
<dbReference type="EMBL" id="JH823048">
    <property type="protein sequence ID" value="EKC17347.1"/>
    <property type="molecule type" value="Genomic_DNA"/>
</dbReference>
<dbReference type="HOGENOM" id="CLU_1779224_0_0_1"/>
<gene>
    <name evidence="3" type="ORF">CGI_10001043</name>
</gene>
<name>K1P0R7_MAGGI</name>
<feature type="signal peptide" evidence="2">
    <location>
        <begin position="1"/>
        <end position="20"/>
    </location>
</feature>
<feature type="chain" id="PRO_5043365899" evidence="2">
    <location>
        <begin position="21"/>
        <end position="146"/>
    </location>
</feature>